<feature type="transmembrane region" description="Helical" evidence="1">
    <location>
        <begin position="106"/>
        <end position="128"/>
    </location>
</feature>
<name>A0A553ZY68_9BACI</name>
<dbReference type="AlphaFoldDB" id="A0A553ZY68"/>
<reference evidence="2 3" key="1">
    <citation type="submission" date="2019-07" db="EMBL/GenBank/DDBJ databases">
        <authorList>
            <person name="Park Y.J."/>
            <person name="Jeong S.E."/>
            <person name="Jung H.S."/>
        </authorList>
    </citation>
    <scope>NUCLEOTIDE SEQUENCE [LARGE SCALE GENOMIC DNA]</scope>
    <source>
        <strain evidence="3">P16(2019)</strain>
    </source>
</reference>
<accession>A0A553ZY68</accession>
<dbReference type="Pfam" id="PF11877">
    <property type="entry name" value="DUF3397"/>
    <property type="match status" value="1"/>
</dbReference>
<gene>
    <name evidence="2" type="ORF">FN960_10930</name>
</gene>
<dbReference type="OrthoDB" id="2353183at2"/>
<dbReference type="InterPro" id="IPR024515">
    <property type="entry name" value="DUF3397"/>
</dbReference>
<evidence type="ECO:0000313" key="2">
    <source>
        <dbReference type="EMBL" id="TSB46316.1"/>
    </source>
</evidence>
<keyword evidence="1" id="KW-0812">Transmembrane</keyword>
<dbReference type="EMBL" id="VLXZ01000006">
    <property type="protein sequence ID" value="TSB46316.1"/>
    <property type="molecule type" value="Genomic_DNA"/>
</dbReference>
<evidence type="ECO:0000256" key="1">
    <source>
        <dbReference type="SAM" id="Phobius"/>
    </source>
</evidence>
<feature type="transmembrane region" description="Helical" evidence="1">
    <location>
        <begin position="64"/>
        <end position="86"/>
    </location>
</feature>
<organism evidence="2 3">
    <name type="scientific">Alkalicoccobacillus porphyridii</name>
    <dbReference type="NCBI Taxonomy" id="2597270"/>
    <lineage>
        <taxon>Bacteria</taxon>
        <taxon>Bacillati</taxon>
        <taxon>Bacillota</taxon>
        <taxon>Bacilli</taxon>
        <taxon>Bacillales</taxon>
        <taxon>Bacillaceae</taxon>
        <taxon>Alkalicoccobacillus</taxon>
    </lineage>
</organism>
<protein>
    <submittedName>
        <fullName evidence="2">DUF3397 domain-containing protein</fullName>
    </submittedName>
</protein>
<comment type="caution">
    <text evidence="2">The sequence shown here is derived from an EMBL/GenBank/DDBJ whole genome shotgun (WGS) entry which is preliminary data.</text>
</comment>
<keyword evidence="1" id="KW-0472">Membrane</keyword>
<keyword evidence="3" id="KW-1185">Reference proteome</keyword>
<sequence length="129" mass="14858">MLTGTFAGLIATVVTVPALGWYLIYITSVKITKHKPSSIKLACDGSTILFMAAVYYIMNQIWSSVSIWLIFALFFAVAFLFTMIYWKLMDDLYVSKLFKGIWRLNFILFVSIYILLSVYGLIRGIFYYV</sequence>
<dbReference type="RefSeq" id="WP_143848763.1">
    <property type="nucleotide sequence ID" value="NZ_VLXZ01000006.1"/>
</dbReference>
<dbReference type="PIRSF" id="PIRSF030092">
    <property type="entry name" value="UCP030092"/>
    <property type="match status" value="1"/>
</dbReference>
<proteinExistence type="predicted"/>
<feature type="transmembrane region" description="Helical" evidence="1">
    <location>
        <begin position="6"/>
        <end position="26"/>
    </location>
</feature>
<dbReference type="Proteomes" id="UP000318521">
    <property type="component" value="Unassembled WGS sequence"/>
</dbReference>
<dbReference type="InterPro" id="IPR016945">
    <property type="entry name" value="UCP030092"/>
</dbReference>
<keyword evidence="1" id="KW-1133">Transmembrane helix</keyword>
<evidence type="ECO:0000313" key="3">
    <source>
        <dbReference type="Proteomes" id="UP000318521"/>
    </source>
</evidence>